<protein>
    <submittedName>
        <fullName evidence="5">Acyl-CoA dehydrogenase</fullName>
    </submittedName>
</protein>
<feature type="domain" description="Acyl-CoA dehydrogenase/oxidase C-terminal" evidence="4">
    <location>
        <begin position="210"/>
        <end position="325"/>
    </location>
</feature>
<dbReference type="Proteomes" id="UP000198741">
    <property type="component" value="Chromosome I"/>
</dbReference>
<proteinExistence type="inferred from homology"/>
<dbReference type="GO" id="GO:0016627">
    <property type="term" value="F:oxidoreductase activity, acting on the CH-CH group of donors"/>
    <property type="evidence" value="ECO:0007669"/>
    <property type="project" value="InterPro"/>
</dbReference>
<accession>A0A1H0STR0</accession>
<gene>
    <name evidence="5" type="ORF">SAMN04515671_4287</name>
</gene>
<dbReference type="AlphaFoldDB" id="A0A1H0STR0"/>
<dbReference type="InterPro" id="IPR036250">
    <property type="entry name" value="AcylCo_DH-like_C"/>
</dbReference>
<keyword evidence="3" id="KW-0274">FAD</keyword>
<keyword evidence="6" id="KW-1185">Reference proteome</keyword>
<evidence type="ECO:0000259" key="4">
    <source>
        <dbReference type="Pfam" id="PF00441"/>
    </source>
</evidence>
<dbReference type="InterPro" id="IPR046373">
    <property type="entry name" value="Acyl-CoA_Oxase/DH_mid-dom_sf"/>
</dbReference>
<dbReference type="SUPFAM" id="SSF47203">
    <property type="entry name" value="Acyl-CoA dehydrogenase C-terminal domain-like"/>
    <property type="match status" value="1"/>
</dbReference>
<comment type="similarity">
    <text evidence="1">Belongs to the acyl-CoA dehydrogenase family.</text>
</comment>
<dbReference type="OrthoDB" id="107064at2"/>
<evidence type="ECO:0000256" key="3">
    <source>
        <dbReference type="ARBA" id="ARBA00022827"/>
    </source>
</evidence>
<name>A0A1H0STR0_9ACTN</name>
<dbReference type="SUPFAM" id="SSF56645">
    <property type="entry name" value="Acyl-CoA dehydrogenase NM domain-like"/>
    <property type="match status" value="1"/>
</dbReference>
<sequence>MQTLNAPTDQGAVHLGGVRDASDLGPSVAEWAAGVDGDADAAIELARRVGGLLAAPGAGRTTERWSVLATLAAIDLTAARVAEAHLDALAILDEAGVDPERDLAAVDAGPGSTWGVFAAEGPGLRVQATRSGQDGWRLDGTKPWCSLAGRLTHALVTAHTPGEHRRLFAVDLRDRRVRTTDEGWFSRGLTAVPSGPIVLTDAPAIPIGADGWYLERPGFAWGGAGVAACWYGGAVGVARLLWERCVQRPADQITQMHLGAVDLALTGARLALLDAARAIDRGEADGVAGVVVAARTRGLVAGAAEQTIRRVGHALGPAPLTQNEHHARRVADLEIYVRQHHAERDEAALGGHLAAGVRPW</sequence>
<reference evidence="5 6" key="1">
    <citation type="submission" date="2016-10" db="EMBL/GenBank/DDBJ databases">
        <authorList>
            <person name="de Groot N.N."/>
        </authorList>
    </citation>
    <scope>NUCLEOTIDE SEQUENCE [LARGE SCALE GENOMIC DNA]</scope>
    <source>
        <strain evidence="6">P4-7,KCTC 19426,CECT 7604</strain>
    </source>
</reference>
<evidence type="ECO:0000256" key="1">
    <source>
        <dbReference type="ARBA" id="ARBA00009347"/>
    </source>
</evidence>
<organism evidence="5 6">
    <name type="scientific">Nakamurella panacisegetis</name>
    <dbReference type="NCBI Taxonomy" id="1090615"/>
    <lineage>
        <taxon>Bacteria</taxon>
        <taxon>Bacillati</taxon>
        <taxon>Actinomycetota</taxon>
        <taxon>Actinomycetes</taxon>
        <taxon>Nakamurellales</taxon>
        <taxon>Nakamurellaceae</taxon>
        <taxon>Nakamurella</taxon>
    </lineage>
</organism>
<keyword evidence="2" id="KW-0285">Flavoprotein</keyword>
<dbReference type="Pfam" id="PF00441">
    <property type="entry name" value="Acyl-CoA_dh_1"/>
    <property type="match status" value="1"/>
</dbReference>
<dbReference type="EMBL" id="LT629710">
    <property type="protein sequence ID" value="SDP45121.1"/>
    <property type="molecule type" value="Genomic_DNA"/>
</dbReference>
<evidence type="ECO:0000256" key="2">
    <source>
        <dbReference type="ARBA" id="ARBA00022630"/>
    </source>
</evidence>
<evidence type="ECO:0000313" key="5">
    <source>
        <dbReference type="EMBL" id="SDP45121.1"/>
    </source>
</evidence>
<dbReference type="STRING" id="1090615.SAMN04515671_4287"/>
<evidence type="ECO:0000313" key="6">
    <source>
        <dbReference type="Proteomes" id="UP000198741"/>
    </source>
</evidence>
<dbReference type="InterPro" id="IPR009075">
    <property type="entry name" value="AcylCo_DH/oxidase_C"/>
</dbReference>
<dbReference type="InterPro" id="IPR009100">
    <property type="entry name" value="AcylCoA_DH/oxidase_NM_dom_sf"/>
</dbReference>
<dbReference type="RefSeq" id="WP_090480221.1">
    <property type="nucleotide sequence ID" value="NZ_LT629710.1"/>
</dbReference>
<dbReference type="Gene3D" id="2.40.110.10">
    <property type="entry name" value="Butyryl-CoA Dehydrogenase, subunit A, domain 2"/>
    <property type="match status" value="1"/>
</dbReference>